<evidence type="ECO:0000313" key="3">
    <source>
        <dbReference type="Proteomes" id="UP000235392"/>
    </source>
</evidence>
<sequence>MSGSKQKPSKAKMTEIANPEIQSPLPPVEESKFQNDDLATQVYKLNLSNCANMHTSAMARQH</sequence>
<feature type="region of interest" description="Disordered" evidence="1">
    <location>
        <begin position="1"/>
        <end position="31"/>
    </location>
</feature>
<accession>A0A2N5S9B6</accession>
<dbReference type="AlphaFoldDB" id="A0A2N5S9B6"/>
<organism evidence="2 3">
    <name type="scientific">Puccinia coronata f. sp. avenae</name>
    <dbReference type="NCBI Taxonomy" id="200324"/>
    <lineage>
        <taxon>Eukaryota</taxon>
        <taxon>Fungi</taxon>
        <taxon>Dikarya</taxon>
        <taxon>Basidiomycota</taxon>
        <taxon>Pucciniomycotina</taxon>
        <taxon>Pucciniomycetes</taxon>
        <taxon>Pucciniales</taxon>
        <taxon>Pucciniaceae</taxon>
        <taxon>Puccinia</taxon>
    </lineage>
</organism>
<reference evidence="2 3" key="1">
    <citation type="submission" date="2017-11" db="EMBL/GenBank/DDBJ databases">
        <title>De novo assembly and phasing of dikaryotic genomes from two isolates of Puccinia coronata f. sp. avenae, the causal agent of oat crown rust.</title>
        <authorList>
            <person name="Miller M.E."/>
            <person name="Zhang Y."/>
            <person name="Omidvar V."/>
            <person name="Sperschneider J."/>
            <person name="Schwessinger B."/>
            <person name="Raley C."/>
            <person name="Palmer J.M."/>
            <person name="Garnica D."/>
            <person name="Upadhyaya N."/>
            <person name="Rathjen J."/>
            <person name="Taylor J.M."/>
            <person name="Park R.F."/>
            <person name="Dodds P.N."/>
            <person name="Hirsch C.D."/>
            <person name="Kianian S.F."/>
            <person name="Figueroa M."/>
        </authorList>
    </citation>
    <scope>NUCLEOTIDE SEQUENCE [LARGE SCALE GENOMIC DNA]</scope>
    <source>
        <strain evidence="2">12SD80</strain>
    </source>
</reference>
<proteinExistence type="predicted"/>
<evidence type="ECO:0000256" key="1">
    <source>
        <dbReference type="SAM" id="MobiDB-lite"/>
    </source>
</evidence>
<comment type="caution">
    <text evidence="2">The sequence shown here is derived from an EMBL/GenBank/DDBJ whole genome shotgun (WGS) entry which is preliminary data.</text>
</comment>
<protein>
    <submittedName>
        <fullName evidence="2">Uncharacterized protein</fullName>
    </submittedName>
</protein>
<dbReference type="EMBL" id="PGCI01000990">
    <property type="protein sequence ID" value="PLW09819.1"/>
    <property type="molecule type" value="Genomic_DNA"/>
</dbReference>
<name>A0A2N5S9B6_9BASI</name>
<gene>
    <name evidence="2" type="ORF">PCASD_25156</name>
</gene>
<dbReference type="Proteomes" id="UP000235392">
    <property type="component" value="Unassembled WGS sequence"/>
</dbReference>
<evidence type="ECO:0000313" key="2">
    <source>
        <dbReference type="EMBL" id="PLW09819.1"/>
    </source>
</evidence>